<keyword evidence="9" id="KW-0407">Ion channel</keyword>
<name>A0ABS2KAU6_9GAMM</name>
<keyword evidence="5" id="KW-0406">Ion transport</keyword>
<keyword evidence="8" id="KW-0868">Chloride</keyword>
<feature type="transmembrane region" description="Helical" evidence="10">
    <location>
        <begin position="361"/>
        <end position="385"/>
    </location>
</feature>
<evidence type="ECO:0000256" key="3">
    <source>
        <dbReference type="ARBA" id="ARBA00022692"/>
    </source>
</evidence>
<evidence type="ECO:0000256" key="7">
    <source>
        <dbReference type="ARBA" id="ARBA00023173"/>
    </source>
</evidence>
<gene>
    <name evidence="11" type="ORF">ISS99_00130</name>
</gene>
<dbReference type="Pfam" id="PF00654">
    <property type="entry name" value="Voltage_CLC"/>
    <property type="match status" value="1"/>
</dbReference>
<dbReference type="Proteomes" id="UP001430193">
    <property type="component" value="Unassembled WGS sequence"/>
</dbReference>
<dbReference type="Gene3D" id="1.10.3080.10">
    <property type="entry name" value="Clc chloride channel"/>
    <property type="match status" value="1"/>
</dbReference>
<reference evidence="11" key="1">
    <citation type="submission" date="2020-10" db="EMBL/GenBank/DDBJ databases">
        <title>Phylogeny of dyella-like bacteria.</title>
        <authorList>
            <person name="Fu J."/>
        </authorList>
    </citation>
    <scope>NUCLEOTIDE SEQUENCE</scope>
    <source>
        <strain evidence="11">DHON07</strain>
    </source>
</reference>
<evidence type="ECO:0000256" key="6">
    <source>
        <dbReference type="ARBA" id="ARBA00023136"/>
    </source>
</evidence>
<dbReference type="EMBL" id="JADIKF010000023">
    <property type="protein sequence ID" value="MBM7127915.1"/>
    <property type="molecule type" value="Genomic_DNA"/>
</dbReference>
<feature type="transmembrane region" description="Helical" evidence="10">
    <location>
        <begin position="185"/>
        <end position="211"/>
    </location>
</feature>
<keyword evidence="3 10" id="KW-0812">Transmembrane</keyword>
<protein>
    <submittedName>
        <fullName evidence="11">Chloride channel protein</fullName>
    </submittedName>
</protein>
<dbReference type="InterPro" id="IPR014743">
    <property type="entry name" value="Cl-channel_core"/>
</dbReference>
<dbReference type="PANTHER" id="PTHR43427">
    <property type="entry name" value="CHLORIDE CHANNEL PROTEIN CLC-E"/>
    <property type="match status" value="1"/>
</dbReference>
<feature type="transmembrane region" description="Helical" evidence="10">
    <location>
        <begin position="12"/>
        <end position="37"/>
    </location>
</feature>
<evidence type="ECO:0000313" key="12">
    <source>
        <dbReference type="Proteomes" id="UP001430193"/>
    </source>
</evidence>
<dbReference type="InterPro" id="IPR001807">
    <property type="entry name" value="ClC"/>
</dbReference>
<dbReference type="CDD" id="cd01033">
    <property type="entry name" value="ClC_like"/>
    <property type="match status" value="1"/>
</dbReference>
<evidence type="ECO:0000256" key="2">
    <source>
        <dbReference type="ARBA" id="ARBA00022448"/>
    </source>
</evidence>
<accession>A0ABS2KAU6</accession>
<sequence length="429" mass="44858">MLARPRTGMPLLMAVTVGVGIGAGIGGTCLGLLLHFIQHWAYGYSIHKLLSAQSFLQGVTASTPERRVLALLVCGCVAGIGWWALQRFARPLISVNDALKSDDPRTPVLSTVVNATLQIVTVALGSPLGREGAPREVGASFAGWLSHRIGLTPQESRVMVACGAGAGLAAVYNVPLSGTLFTLEVLLGTFATAAAIPALLTAVIASTVAWIGLGNDAQYSVPVFELSDSLMAWSMLIGPLFGFAAYGFSRLERAARSQVPRDWRLLPSCLLAFLLIGLAAIFYPQLLGNGKGPIQLGFNDGVSVQLAATLLVLKVLAILACLRAGAGGGLLTPGMSIGAMLAIVTGSLWNHAFPAVPLSAYAIVGAAAFLAASMRMPITAIVLAVELTRVDHDYLFPVVFAVAGSSAALRICIRRYDKVHVPSAVLHKE</sequence>
<evidence type="ECO:0000256" key="8">
    <source>
        <dbReference type="ARBA" id="ARBA00023214"/>
    </source>
</evidence>
<organism evidence="11 12">
    <name type="scientific">Dyella mobilis</name>
    <dbReference type="NCBI Taxonomy" id="1849582"/>
    <lineage>
        <taxon>Bacteria</taxon>
        <taxon>Pseudomonadati</taxon>
        <taxon>Pseudomonadota</taxon>
        <taxon>Gammaproteobacteria</taxon>
        <taxon>Lysobacterales</taxon>
        <taxon>Rhodanobacteraceae</taxon>
        <taxon>Dyella</taxon>
    </lineage>
</organism>
<dbReference type="PRINTS" id="PR00762">
    <property type="entry name" value="CLCHANNEL"/>
</dbReference>
<feature type="transmembrane region" description="Helical" evidence="10">
    <location>
        <begin position="329"/>
        <end position="349"/>
    </location>
</feature>
<evidence type="ECO:0000256" key="9">
    <source>
        <dbReference type="ARBA" id="ARBA00023303"/>
    </source>
</evidence>
<dbReference type="PANTHER" id="PTHR43427:SF6">
    <property type="entry name" value="CHLORIDE CHANNEL PROTEIN CLC-E"/>
    <property type="match status" value="1"/>
</dbReference>
<feature type="transmembrane region" description="Helical" evidence="10">
    <location>
        <begin position="231"/>
        <end position="251"/>
    </location>
</feature>
<evidence type="ECO:0000256" key="5">
    <source>
        <dbReference type="ARBA" id="ARBA00023065"/>
    </source>
</evidence>
<comment type="caution">
    <text evidence="11">The sequence shown here is derived from an EMBL/GenBank/DDBJ whole genome shotgun (WGS) entry which is preliminary data.</text>
</comment>
<keyword evidence="4 10" id="KW-1133">Transmembrane helix</keyword>
<evidence type="ECO:0000256" key="10">
    <source>
        <dbReference type="SAM" id="Phobius"/>
    </source>
</evidence>
<keyword evidence="2" id="KW-0813">Transport</keyword>
<dbReference type="InterPro" id="IPR050368">
    <property type="entry name" value="ClC-type_chloride_channel"/>
</dbReference>
<comment type="subcellular location">
    <subcellularLocation>
        <location evidence="1">Membrane</location>
        <topology evidence="1">Multi-pass membrane protein</topology>
    </subcellularLocation>
</comment>
<proteinExistence type="predicted"/>
<feature type="transmembrane region" description="Helical" evidence="10">
    <location>
        <begin position="303"/>
        <end position="322"/>
    </location>
</feature>
<evidence type="ECO:0000313" key="11">
    <source>
        <dbReference type="EMBL" id="MBM7127915.1"/>
    </source>
</evidence>
<keyword evidence="7" id="KW-0869">Chloride channel</keyword>
<keyword evidence="6 10" id="KW-0472">Membrane</keyword>
<evidence type="ECO:0000256" key="4">
    <source>
        <dbReference type="ARBA" id="ARBA00022989"/>
    </source>
</evidence>
<feature type="transmembrane region" description="Helical" evidence="10">
    <location>
        <begin position="263"/>
        <end position="283"/>
    </location>
</feature>
<keyword evidence="12" id="KW-1185">Reference proteome</keyword>
<evidence type="ECO:0000256" key="1">
    <source>
        <dbReference type="ARBA" id="ARBA00004141"/>
    </source>
</evidence>
<dbReference type="SUPFAM" id="SSF81340">
    <property type="entry name" value="Clc chloride channel"/>
    <property type="match status" value="1"/>
</dbReference>
<feature type="transmembrane region" description="Helical" evidence="10">
    <location>
        <begin position="68"/>
        <end position="85"/>
    </location>
</feature>